<dbReference type="Pfam" id="PF01370">
    <property type="entry name" value="Epimerase"/>
    <property type="match status" value="1"/>
</dbReference>
<gene>
    <name evidence="2" type="ORF">EV685_2367</name>
</gene>
<proteinExistence type="predicted"/>
<name>A0A4Q7LKZ1_9BURK</name>
<accession>A0A4Q7LKZ1</accession>
<dbReference type="Proteomes" id="UP000293433">
    <property type="component" value="Unassembled WGS sequence"/>
</dbReference>
<sequence>MTDTLASTPLRRILVLGGTGFVGRAFAAAWRQGDGAATLVVPSRRPARAKALSLLPGVERVGADVNDPATLRALLTGCDAVVNLVAVLHGDAARFEQVHVELPRRLLAACAETGVRRVVHVSALGIEDDPSRPAPSLYLASKTRGERLLSEAGAASLIDLTVLRPSVIFGTGDRFLNLFAALQALMPVVALAGATARFQPVWVDDVAHALATCLREPGRSVGQVFEATGPEVLTLAQLVRRAGRWSGHRRPIVALPDWAGRLQAAALGLLPGEPLMSADNLASMKVPNVASGRHPGLEALGRRPSRMVDVMAPHLSRGPQVLDQLRRLAGR</sequence>
<feature type="domain" description="NAD-dependent epimerase/dehydratase" evidence="1">
    <location>
        <begin position="13"/>
        <end position="219"/>
    </location>
</feature>
<dbReference type="EMBL" id="SGWV01000009">
    <property type="protein sequence ID" value="RZS54882.1"/>
    <property type="molecule type" value="Genomic_DNA"/>
</dbReference>
<dbReference type="RefSeq" id="WP_242615544.1">
    <property type="nucleotide sequence ID" value="NZ_SGWV01000009.1"/>
</dbReference>
<dbReference type="PANTHER" id="PTHR12126">
    <property type="entry name" value="NADH-UBIQUINONE OXIDOREDUCTASE 39 KDA SUBUNIT-RELATED"/>
    <property type="match status" value="1"/>
</dbReference>
<reference evidence="2 3" key="1">
    <citation type="submission" date="2019-02" db="EMBL/GenBank/DDBJ databases">
        <title>Genomic Encyclopedia of Type Strains, Phase IV (KMG-IV): sequencing the most valuable type-strain genomes for metagenomic binning, comparative biology and taxonomic classification.</title>
        <authorList>
            <person name="Goeker M."/>
        </authorList>
    </citation>
    <scope>NUCLEOTIDE SEQUENCE [LARGE SCALE GENOMIC DNA]</scope>
    <source>
        <strain evidence="2 3">DSM 10617</strain>
    </source>
</reference>
<dbReference type="InterPro" id="IPR036291">
    <property type="entry name" value="NAD(P)-bd_dom_sf"/>
</dbReference>
<organism evidence="2 3">
    <name type="scientific">Sphaerotilus mobilis</name>
    <dbReference type="NCBI Taxonomy" id="47994"/>
    <lineage>
        <taxon>Bacteria</taxon>
        <taxon>Pseudomonadati</taxon>
        <taxon>Pseudomonadota</taxon>
        <taxon>Betaproteobacteria</taxon>
        <taxon>Burkholderiales</taxon>
        <taxon>Sphaerotilaceae</taxon>
        <taxon>Sphaerotilus</taxon>
    </lineage>
</organism>
<dbReference type="InterPro" id="IPR001509">
    <property type="entry name" value="Epimerase_deHydtase"/>
</dbReference>
<evidence type="ECO:0000313" key="3">
    <source>
        <dbReference type="Proteomes" id="UP000293433"/>
    </source>
</evidence>
<comment type="caution">
    <text evidence="2">The sequence shown here is derived from an EMBL/GenBank/DDBJ whole genome shotgun (WGS) entry which is preliminary data.</text>
</comment>
<keyword evidence="3" id="KW-1185">Reference proteome</keyword>
<dbReference type="AlphaFoldDB" id="A0A4Q7LKZ1"/>
<dbReference type="CDD" id="cd05271">
    <property type="entry name" value="NDUFA9_like_SDR_a"/>
    <property type="match status" value="1"/>
</dbReference>
<evidence type="ECO:0000313" key="2">
    <source>
        <dbReference type="EMBL" id="RZS54882.1"/>
    </source>
</evidence>
<evidence type="ECO:0000259" key="1">
    <source>
        <dbReference type="Pfam" id="PF01370"/>
    </source>
</evidence>
<dbReference type="GO" id="GO:0044877">
    <property type="term" value="F:protein-containing complex binding"/>
    <property type="evidence" value="ECO:0007669"/>
    <property type="project" value="TreeGrafter"/>
</dbReference>
<dbReference type="InterPro" id="IPR051207">
    <property type="entry name" value="ComplexI_NDUFA9_subunit"/>
</dbReference>
<dbReference type="PANTHER" id="PTHR12126:SF11">
    <property type="entry name" value="NADH DEHYDROGENASE [UBIQUINONE] 1 ALPHA SUBCOMPLEX SUBUNIT 9, MITOCHONDRIAL"/>
    <property type="match status" value="1"/>
</dbReference>
<protein>
    <submittedName>
        <fullName evidence="2">NADH dehydrogenase</fullName>
    </submittedName>
</protein>
<dbReference type="Gene3D" id="3.40.50.720">
    <property type="entry name" value="NAD(P)-binding Rossmann-like Domain"/>
    <property type="match status" value="1"/>
</dbReference>
<dbReference type="SUPFAM" id="SSF51735">
    <property type="entry name" value="NAD(P)-binding Rossmann-fold domains"/>
    <property type="match status" value="1"/>
</dbReference>